<keyword evidence="8" id="KW-1185">Reference proteome</keyword>
<dbReference type="InterPro" id="IPR022791">
    <property type="entry name" value="L-PG_synthase/AglD"/>
</dbReference>
<name>A0A1H9T893_9LACT</name>
<evidence type="ECO:0000313" key="8">
    <source>
        <dbReference type="Proteomes" id="UP000198948"/>
    </source>
</evidence>
<dbReference type="STRING" id="142588.SAMN04488559_11144"/>
<evidence type="ECO:0000256" key="3">
    <source>
        <dbReference type="ARBA" id="ARBA00022692"/>
    </source>
</evidence>
<comment type="similarity">
    <text evidence="6">Belongs to the LPG synthase family.</text>
</comment>
<keyword evidence="4 6" id="KW-1133">Transmembrane helix</keyword>
<comment type="function">
    <text evidence="6">Catalyzes the transfer of a lysyl group from L-lysyl-tRNA(Lys) to membrane-bound phosphatidylglycerol (PG), which produces lysylphosphatidylglycerol (LPG), a major component of the bacterial membrane with a positive net charge. LPG synthesis contributes to bacterial virulence as it is involved in the resistance mechanism against cationic antimicrobial peptides (CAMP) produces by the host's immune system (defensins, cathelicidins) and by the competing microorganisms.</text>
</comment>
<evidence type="ECO:0000313" key="7">
    <source>
        <dbReference type="EMBL" id="SER93346.1"/>
    </source>
</evidence>
<dbReference type="EMBL" id="FOHA01000011">
    <property type="protein sequence ID" value="SER93346.1"/>
    <property type="molecule type" value="Genomic_DNA"/>
</dbReference>
<keyword evidence="2" id="KW-1003">Cell membrane</keyword>
<comment type="subcellular location">
    <subcellularLocation>
        <location evidence="1 6">Cell membrane</location>
        <topology evidence="1 6">Multi-pass membrane protein</topology>
    </subcellularLocation>
</comment>
<accession>A0A1H9T893</accession>
<feature type="transmembrane region" description="Helical" evidence="6">
    <location>
        <begin position="155"/>
        <end position="181"/>
    </location>
</feature>
<dbReference type="GO" id="GO:0050071">
    <property type="term" value="F:phosphatidylglycerol lysyltransferase activity"/>
    <property type="evidence" value="ECO:0007669"/>
    <property type="project" value="UniProtKB-EC"/>
</dbReference>
<gene>
    <name evidence="6" type="primary">mprF</name>
    <name evidence="7" type="ORF">SAMN04488559_11144</name>
</gene>
<dbReference type="AlphaFoldDB" id="A0A1H9T893"/>
<keyword evidence="3 6" id="KW-0812">Transmembrane</keyword>
<dbReference type="GO" id="GO:0006629">
    <property type="term" value="P:lipid metabolic process"/>
    <property type="evidence" value="ECO:0007669"/>
    <property type="project" value="UniProtKB-KW"/>
</dbReference>
<evidence type="ECO:0000256" key="5">
    <source>
        <dbReference type="ARBA" id="ARBA00023136"/>
    </source>
</evidence>
<feature type="transmembrane region" description="Helical" evidence="6">
    <location>
        <begin position="228"/>
        <end position="255"/>
    </location>
</feature>
<keyword evidence="5 6" id="KW-0472">Membrane</keyword>
<feature type="transmembrane region" description="Helical" evidence="6">
    <location>
        <begin position="124"/>
        <end position="143"/>
    </location>
</feature>
<dbReference type="Proteomes" id="UP000198948">
    <property type="component" value="Unassembled WGS sequence"/>
</dbReference>
<protein>
    <recommendedName>
        <fullName evidence="6">Phosphatidylglycerol lysyltransferase</fullName>
        <ecNumber evidence="6">2.3.2.3</ecNumber>
    </recommendedName>
    <alternativeName>
        <fullName evidence="6">Lysylphosphatidylglycerol synthase</fullName>
    </alternativeName>
</protein>
<feature type="transmembrane region" description="Helical" evidence="6">
    <location>
        <begin position="40"/>
        <end position="57"/>
    </location>
</feature>
<evidence type="ECO:0000256" key="4">
    <source>
        <dbReference type="ARBA" id="ARBA00022989"/>
    </source>
</evidence>
<dbReference type="GO" id="GO:0046677">
    <property type="term" value="P:response to antibiotic"/>
    <property type="evidence" value="ECO:0007669"/>
    <property type="project" value="UniProtKB-KW"/>
</dbReference>
<proteinExistence type="inferred from homology"/>
<reference evidence="7 8" key="1">
    <citation type="submission" date="2016-10" db="EMBL/GenBank/DDBJ databases">
        <authorList>
            <person name="de Groot N.N."/>
        </authorList>
    </citation>
    <scope>NUCLEOTIDE SEQUENCE [LARGE SCALE GENOMIC DNA]</scope>
    <source>
        <strain evidence="7 8">DSM 13760</strain>
    </source>
</reference>
<dbReference type="GO" id="GO:0005886">
    <property type="term" value="C:plasma membrane"/>
    <property type="evidence" value="ECO:0007669"/>
    <property type="project" value="UniProtKB-SubCell"/>
</dbReference>
<dbReference type="PANTHER" id="PTHR37693:SF1">
    <property type="entry name" value="INTEGRAL MEMBRANE PROTEIN"/>
    <property type="match status" value="1"/>
</dbReference>
<sequence length="348" mass="39243">MSKKNKWALGIILAFGLFIFLREFRDLSFHEVLEELQHLNWIWVIVGLCCMLMHWAIEAKIIQGLMKRTRENFSFKNAVRIPLIEHLFNAITPFSSGGQPAQLIAMVKSGVDAGISGSVLLMKFVVYQSMIVINFLLALALGFHVLKAQIDELSYFILLAFVIHAVVISSLLLVTFCYPVANKLVQLAIKPLAFFKSEEQFKKLQSDMTDKVKNFYEESKYIRSQKKLLLKTSLLTFIQLIFYFVVPYFILLALGMTHVNIMTIIILHTFIIMIISLFPIPGGAGGAEYSFTLLFGSMVTSPEKLVIALILWRVITHYTGILLGVVALGVQPTTEAEEASSLVTEKIK</sequence>
<dbReference type="RefSeq" id="WP_092652633.1">
    <property type="nucleotide sequence ID" value="NZ_FOHA01000011.1"/>
</dbReference>
<dbReference type="OrthoDB" id="9810654at2"/>
<dbReference type="Pfam" id="PF03706">
    <property type="entry name" value="LPG_synthase_TM"/>
    <property type="match status" value="1"/>
</dbReference>
<comment type="catalytic activity">
    <reaction evidence="6">
        <text>L-lysyl-tRNA(Lys) + a 1,2-diacyl-sn-glycero-3-phospho-(1'-sn-glycerol) = a 1,2-diacyl-sn-glycero-3-phospho-1'-(3'-O-L-lysyl)-sn-glycerol + tRNA(Lys)</text>
        <dbReference type="Rhea" id="RHEA:10668"/>
        <dbReference type="Rhea" id="RHEA-COMP:9696"/>
        <dbReference type="Rhea" id="RHEA-COMP:9697"/>
        <dbReference type="ChEBI" id="CHEBI:64716"/>
        <dbReference type="ChEBI" id="CHEBI:75792"/>
        <dbReference type="ChEBI" id="CHEBI:78442"/>
        <dbReference type="ChEBI" id="CHEBI:78529"/>
        <dbReference type="EC" id="2.3.2.3"/>
    </reaction>
</comment>
<organism evidence="7 8">
    <name type="scientific">Isobaculum melis</name>
    <dbReference type="NCBI Taxonomy" id="142588"/>
    <lineage>
        <taxon>Bacteria</taxon>
        <taxon>Bacillati</taxon>
        <taxon>Bacillota</taxon>
        <taxon>Bacilli</taxon>
        <taxon>Lactobacillales</taxon>
        <taxon>Carnobacteriaceae</taxon>
        <taxon>Isobaculum</taxon>
    </lineage>
</organism>
<evidence type="ECO:0000256" key="2">
    <source>
        <dbReference type="ARBA" id="ARBA00022475"/>
    </source>
</evidence>
<keyword evidence="6" id="KW-0046">Antibiotic resistance</keyword>
<feature type="transmembrane region" description="Helical" evidence="6">
    <location>
        <begin position="305"/>
        <end position="330"/>
    </location>
</feature>
<keyword evidence="6" id="KW-0808">Transferase</keyword>
<feature type="transmembrane region" description="Helical" evidence="6">
    <location>
        <begin position="261"/>
        <end position="284"/>
    </location>
</feature>
<dbReference type="PANTHER" id="PTHR37693">
    <property type="entry name" value="PHOSPHATIDYLGLYCEROL LYSYLTRANSFERASE"/>
    <property type="match status" value="1"/>
</dbReference>
<keyword evidence="6" id="KW-0443">Lipid metabolism</keyword>
<dbReference type="EC" id="2.3.2.3" evidence="6"/>
<evidence type="ECO:0000256" key="1">
    <source>
        <dbReference type="ARBA" id="ARBA00004651"/>
    </source>
</evidence>
<evidence type="ECO:0000256" key="6">
    <source>
        <dbReference type="RuleBase" id="RU363042"/>
    </source>
</evidence>
<dbReference type="NCBIfam" id="TIGR00374">
    <property type="entry name" value="flippase-like domain"/>
    <property type="match status" value="1"/>
</dbReference>